<dbReference type="PROSITE" id="PS00377">
    <property type="entry name" value="ADOMET_SYNTHASE_2"/>
    <property type="match status" value="1"/>
</dbReference>
<feature type="binding site" evidence="11">
    <location>
        <position position="251"/>
    </location>
    <ligand>
        <name>L-methionine</name>
        <dbReference type="ChEBI" id="CHEBI:57844"/>
        <note>ligand shared between two neighboring subunits</note>
    </ligand>
</feature>
<dbReference type="InterPro" id="IPR022628">
    <property type="entry name" value="S-AdoMet_synt_N"/>
</dbReference>
<feature type="binding site" description="in other chain" evidence="11">
    <location>
        <begin position="242"/>
        <end position="243"/>
    </location>
    <ligand>
        <name>ATP</name>
        <dbReference type="ChEBI" id="CHEBI:30616"/>
        <note>ligand shared between two neighboring subunits</note>
    </ligand>
</feature>
<comment type="similarity">
    <text evidence="2 11 13">Belongs to the AdoMet synthase family.</text>
</comment>
<evidence type="ECO:0000259" key="16">
    <source>
        <dbReference type="Pfam" id="PF02773"/>
    </source>
</evidence>
<dbReference type="InterPro" id="IPR022636">
    <property type="entry name" value="S-AdoMet_synthetase_sfam"/>
</dbReference>
<keyword evidence="3 11" id="KW-0963">Cytoplasm</keyword>
<dbReference type="AlphaFoldDB" id="A0A4Y8AUK2"/>
<feature type="domain" description="S-adenosylmethionine synthetase central" evidence="15">
    <location>
        <begin position="113"/>
        <end position="243"/>
    </location>
</feature>
<feature type="binding site" description="in other chain" evidence="11">
    <location>
        <position position="55"/>
    </location>
    <ligand>
        <name>L-methionine</name>
        <dbReference type="ChEBI" id="CHEBI:57844"/>
        <note>ligand shared between two neighboring subunits</note>
    </ligand>
</feature>
<dbReference type="GO" id="GO:0006730">
    <property type="term" value="P:one-carbon metabolic process"/>
    <property type="evidence" value="ECO:0007669"/>
    <property type="project" value="UniProtKB-KW"/>
</dbReference>
<dbReference type="PROSITE" id="PS00376">
    <property type="entry name" value="ADOMET_SYNTHASE_1"/>
    <property type="match status" value="1"/>
</dbReference>
<dbReference type="SUPFAM" id="SSF55973">
    <property type="entry name" value="S-adenosylmethionine synthetase"/>
    <property type="match status" value="3"/>
</dbReference>
<dbReference type="GO" id="GO:0000287">
    <property type="term" value="F:magnesium ion binding"/>
    <property type="evidence" value="ECO:0007669"/>
    <property type="project" value="UniProtKB-UniRule"/>
</dbReference>
<dbReference type="Pfam" id="PF02773">
    <property type="entry name" value="S-AdoMet_synt_C"/>
    <property type="match status" value="1"/>
</dbReference>
<dbReference type="RefSeq" id="WP_134247416.1">
    <property type="nucleotide sequence ID" value="NZ_SNQI01000002.1"/>
</dbReference>
<feature type="domain" description="S-adenosylmethionine synthetase N-terminal" evidence="14">
    <location>
        <begin position="3"/>
        <end position="99"/>
    </location>
</feature>
<evidence type="ECO:0000256" key="7">
    <source>
        <dbReference type="ARBA" id="ARBA00022741"/>
    </source>
</evidence>
<reference evidence="17 18" key="1">
    <citation type="journal article" date="2011" name="J. Microbiol.">
        <title>Gramella jeungdoensis sp. nov., isolated from a solar saltern in Korea.</title>
        <authorList>
            <person name="Joung Y."/>
            <person name="Kim H."/>
            <person name="Jang T."/>
            <person name="Ahn T.S."/>
            <person name="Joh K."/>
        </authorList>
    </citation>
    <scope>NUCLEOTIDE SEQUENCE [LARGE SCALE GENOMIC DNA]</scope>
    <source>
        <strain evidence="17 18">KCTC 23123</strain>
    </source>
</reference>
<dbReference type="InterPro" id="IPR022630">
    <property type="entry name" value="S-AdoMet_synt_C"/>
</dbReference>
<evidence type="ECO:0000256" key="9">
    <source>
        <dbReference type="ARBA" id="ARBA00022842"/>
    </source>
</evidence>
<evidence type="ECO:0000256" key="1">
    <source>
        <dbReference type="ARBA" id="ARBA00005224"/>
    </source>
</evidence>
<comment type="subcellular location">
    <subcellularLocation>
        <location evidence="11 12">Cytoplasm</location>
    </subcellularLocation>
</comment>
<proteinExistence type="inferred from homology"/>
<evidence type="ECO:0000256" key="4">
    <source>
        <dbReference type="ARBA" id="ARBA00022563"/>
    </source>
</evidence>
<feature type="binding site" description="in other chain" evidence="11">
    <location>
        <position position="98"/>
    </location>
    <ligand>
        <name>L-methionine</name>
        <dbReference type="ChEBI" id="CHEBI:57844"/>
        <note>ligand shared between two neighboring subunits</note>
    </ligand>
</feature>
<evidence type="ECO:0000256" key="13">
    <source>
        <dbReference type="RuleBase" id="RU004462"/>
    </source>
</evidence>
<gene>
    <name evidence="11" type="primary">metK</name>
    <name evidence="17" type="ORF">E2488_05845</name>
</gene>
<sequence length="418" mass="46022">MSYLFTSESVSEGHPDKVSDQISDALVDNFLAFDPNSKVACETLVTTGQVVLAGEVKSNTYLDVQKIARDVINNIGYTKSEYMFDGNSCGVFSAIHEQSQDINQGVDRAKKEEQGAGDQGMMFGYATNETENLMPLALDLSHRILHELAALRRENSEITYLRPDSKSQVTIEYTDDNVPFRIKDIVVSTQHDQFLEDDNEMLAKIKADVISILIPRVIAKLPASIQALFNDSIVYHVNPTGKFVIGGPHGDTGLTGRKIIVDTYGGKGAHGGGAFSGKDPSKVDRSAAYATRHIAKNLVAAGVADEVLIQVSYAIGVAKPMGIYVNTYGTSNVDKADGEIAEIIETLFDMRPASIEERLKLRQPMYLETAAYGHMGRENRIVNKTFRNVDGTEVSFDVELFTWEKLDYVDKIKSAFNI</sequence>
<keyword evidence="8 11" id="KW-0067">ATP-binding</keyword>
<dbReference type="GO" id="GO:0005524">
    <property type="term" value="F:ATP binding"/>
    <property type="evidence" value="ECO:0007669"/>
    <property type="project" value="UniProtKB-UniRule"/>
</dbReference>
<feature type="binding site" evidence="11">
    <location>
        <position position="274"/>
    </location>
    <ligand>
        <name>ATP</name>
        <dbReference type="ChEBI" id="CHEBI:30616"/>
        <note>ligand shared between two neighboring subunits</note>
    </ligand>
</feature>
<feature type="binding site" description="in other chain" evidence="11">
    <location>
        <begin position="257"/>
        <end position="258"/>
    </location>
    <ligand>
        <name>ATP</name>
        <dbReference type="ChEBI" id="CHEBI:30616"/>
        <note>ligand shared between two neighboring subunits</note>
    </ligand>
</feature>
<evidence type="ECO:0000259" key="15">
    <source>
        <dbReference type="Pfam" id="PF02772"/>
    </source>
</evidence>
<comment type="pathway">
    <text evidence="1 11">Amino-acid biosynthesis; S-adenosyl-L-methionine biosynthesis; S-adenosyl-L-methionine from L-methionine: step 1/1.</text>
</comment>
<dbReference type="CDD" id="cd18079">
    <property type="entry name" value="S-AdoMet_synt"/>
    <property type="match status" value="1"/>
</dbReference>
<dbReference type="GO" id="GO:0006556">
    <property type="term" value="P:S-adenosylmethionine biosynthetic process"/>
    <property type="evidence" value="ECO:0007669"/>
    <property type="project" value="UniProtKB-UniRule"/>
</dbReference>
<dbReference type="OrthoDB" id="9801686at2"/>
<keyword evidence="4 11" id="KW-0554">One-carbon metabolism</keyword>
<feature type="domain" description="S-adenosylmethionine synthetase C-terminal" evidence="16">
    <location>
        <begin position="245"/>
        <end position="379"/>
    </location>
</feature>
<feature type="binding site" evidence="11">
    <location>
        <position position="16"/>
    </location>
    <ligand>
        <name>Mg(2+)</name>
        <dbReference type="ChEBI" id="CHEBI:18420"/>
    </ligand>
</feature>
<feature type="region of interest" description="Flexible loop" evidence="11">
    <location>
        <begin position="98"/>
        <end position="108"/>
    </location>
</feature>
<keyword evidence="18" id="KW-1185">Reference proteome</keyword>
<feature type="binding site" description="in other chain" evidence="11">
    <location>
        <position position="282"/>
    </location>
    <ligand>
        <name>L-methionine</name>
        <dbReference type="ChEBI" id="CHEBI:57844"/>
        <note>ligand shared between two neighboring subunits</note>
    </ligand>
</feature>
<name>A0A4Y8AUK2_9FLAO</name>
<keyword evidence="9 11" id="KW-0460">Magnesium</keyword>
<evidence type="ECO:0000259" key="14">
    <source>
        <dbReference type="Pfam" id="PF00438"/>
    </source>
</evidence>
<dbReference type="GO" id="GO:0004478">
    <property type="term" value="F:methionine adenosyltransferase activity"/>
    <property type="evidence" value="ECO:0007669"/>
    <property type="project" value="UniProtKB-UniRule"/>
</dbReference>
<keyword evidence="6 11" id="KW-0479">Metal-binding</keyword>
<dbReference type="InterPro" id="IPR022629">
    <property type="entry name" value="S-AdoMet_synt_central"/>
</dbReference>
<keyword evidence="10 11" id="KW-0630">Potassium</keyword>
<evidence type="ECO:0000256" key="6">
    <source>
        <dbReference type="ARBA" id="ARBA00022723"/>
    </source>
</evidence>
<dbReference type="InterPro" id="IPR002133">
    <property type="entry name" value="S-AdoMet_synthetase"/>
</dbReference>
<dbReference type="UniPathway" id="UPA00315">
    <property type="reaction ID" value="UER00080"/>
</dbReference>
<feature type="binding site" description="in other chain" evidence="11">
    <location>
        <begin position="164"/>
        <end position="166"/>
    </location>
    <ligand>
        <name>ATP</name>
        <dbReference type="ChEBI" id="CHEBI:30616"/>
        <note>ligand shared between two neighboring subunits</note>
    </ligand>
</feature>
<dbReference type="PANTHER" id="PTHR11964">
    <property type="entry name" value="S-ADENOSYLMETHIONINE SYNTHETASE"/>
    <property type="match status" value="1"/>
</dbReference>
<keyword evidence="5 11" id="KW-0808">Transferase</keyword>
<evidence type="ECO:0000313" key="17">
    <source>
        <dbReference type="EMBL" id="TEW75046.1"/>
    </source>
</evidence>
<comment type="function">
    <text evidence="11">Catalyzes the formation of S-adenosylmethionine (AdoMet) from methionine and ATP. The overall synthetic reaction is composed of two sequential steps, AdoMet formation and the subsequent tripolyphosphate hydrolysis which occurs prior to release of AdoMet from the enzyme.</text>
</comment>
<evidence type="ECO:0000256" key="11">
    <source>
        <dbReference type="HAMAP-Rule" id="MF_00086"/>
    </source>
</evidence>
<evidence type="ECO:0000256" key="5">
    <source>
        <dbReference type="ARBA" id="ARBA00022679"/>
    </source>
</evidence>
<feature type="binding site" evidence="11">
    <location>
        <position position="42"/>
    </location>
    <ligand>
        <name>K(+)</name>
        <dbReference type="ChEBI" id="CHEBI:29103"/>
    </ligand>
</feature>
<organism evidence="17 18">
    <name type="scientific">Gramella jeungdoensis</name>
    <dbReference type="NCBI Taxonomy" id="708091"/>
    <lineage>
        <taxon>Bacteria</taxon>
        <taxon>Pseudomonadati</taxon>
        <taxon>Bacteroidota</taxon>
        <taxon>Flavobacteriia</taxon>
        <taxon>Flavobacteriales</taxon>
        <taxon>Flavobacteriaceae</taxon>
        <taxon>Christiangramia</taxon>
    </lineage>
</organism>
<dbReference type="Pfam" id="PF02772">
    <property type="entry name" value="S-AdoMet_synt_M"/>
    <property type="match status" value="1"/>
</dbReference>
<evidence type="ECO:0000313" key="18">
    <source>
        <dbReference type="Proteomes" id="UP000298517"/>
    </source>
</evidence>
<dbReference type="Proteomes" id="UP000298517">
    <property type="component" value="Unassembled WGS sequence"/>
</dbReference>
<comment type="caution">
    <text evidence="17">The sequence shown here is derived from an EMBL/GenBank/DDBJ whole genome shotgun (WGS) entry which is preliminary data.</text>
</comment>
<protein>
    <recommendedName>
        <fullName evidence="11">S-adenosylmethionine synthase</fullName>
        <shortName evidence="11">AdoMet synthase</shortName>
        <ecNumber evidence="11">2.5.1.6</ecNumber>
    </recommendedName>
    <alternativeName>
        <fullName evidence="11">MAT</fullName>
    </alternativeName>
    <alternativeName>
        <fullName evidence="11">Methionine adenosyltransferase</fullName>
    </alternativeName>
</protein>
<evidence type="ECO:0000256" key="2">
    <source>
        <dbReference type="ARBA" id="ARBA00009685"/>
    </source>
</evidence>
<evidence type="ECO:0000256" key="10">
    <source>
        <dbReference type="ARBA" id="ARBA00022958"/>
    </source>
</evidence>
<dbReference type="NCBIfam" id="TIGR01034">
    <property type="entry name" value="metK"/>
    <property type="match status" value="1"/>
</dbReference>
<keyword evidence="7 11" id="KW-0547">Nucleotide-binding</keyword>
<dbReference type="FunFam" id="3.30.300.10:FF:000020">
    <property type="entry name" value="S-adenosylmethionine synthase"/>
    <property type="match status" value="1"/>
</dbReference>
<dbReference type="PIRSF" id="PIRSF000497">
    <property type="entry name" value="MAT"/>
    <property type="match status" value="1"/>
</dbReference>
<comment type="catalytic activity">
    <reaction evidence="11">
        <text>L-methionine + ATP + H2O = S-adenosyl-L-methionine + phosphate + diphosphate</text>
        <dbReference type="Rhea" id="RHEA:21080"/>
        <dbReference type="ChEBI" id="CHEBI:15377"/>
        <dbReference type="ChEBI" id="CHEBI:30616"/>
        <dbReference type="ChEBI" id="CHEBI:33019"/>
        <dbReference type="ChEBI" id="CHEBI:43474"/>
        <dbReference type="ChEBI" id="CHEBI:57844"/>
        <dbReference type="ChEBI" id="CHEBI:59789"/>
        <dbReference type="EC" id="2.5.1.6"/>
    </reaction>
</comment>
<dbReference type="GO" id="GO:0005737">
    <property type="term" value="C:cytoplasm"/>
    <property type="evidence" value="ECO:0007669"/>
    <property type="project" value="UniProtKB-SubCell"/>
</dbReference>
<feature type="binding site" evidence="11">
    <location>
        <position position="278"/>
    </location>
    <ligand>
        <name>ATP</name>
        <dbReference type="ChEBI" id="CHEBI:30616"/>
        <note>ligand shared between two neighboring subunits</note>
    </ligand>
</feature>
<dbReference type="Pfam" id="PF00438">
    <property type="entry name" value="S-AdoMet_synt_N"/>
    <property type="match status" value="1"/>
</dbReference>
<accession>A0A4Y8AUK2</accession>
<comment type="subunit">
    <text evidence="11">Homotetramer; dimer of dimers.</text>
</comment>
<evidence type="ECO:0000256" key="8">
    <source>
        <dbReference type="ARBA" id="ARBA00022840"/>
    </source>
</evidence>
<evidence type="ECO:0000256" key="12">
    <source>
        <dbReference type="RuleBase" id="RU000542"/>
    </source>
</evidence>
<dbReference type="EMBL" id="SNQI01000002">
    <property type="protein sequence ID" value="TEW75046.1"/>
    <property type="molecule type" value="Genomic_DNA"/>
</dbReference>
<feature type="binding site" evidence="11">
    <location>
        <position position="251"/>
    </location>
    <ligand>
        <name>ATP</name>
        <dbReference type="ChEBI" id="CHEBI:30616"/>
        <note>ligand shared between two neighboring subunits</note>
    </ligand>
</feature>
<dbReference type="EC" id="2.5.1.6" evidence="11"/>
<dbReference type="HAMAP" id="MF_00086">
    <property type="entry name" value="S_AdoMet_synth1"/>
    <property type="match status" value="1"/>
</dbReference>
<feature type="binding site" description="in other chain" evidence="11">
    <location>
        <position position="14"/>
    </location>
    <ligand>
        <name>ATP</name>
        <dbReference type="ChEBI" id="CHEBI:30616"/>
        <note>ligand shared between two neighboring subunits</note>
    </ligand>
</feature>
<comment type="cofactor">
    <cofactor evidence="11">
        <name>Mg(2+)</name>
        <dbReference type="ChEBI" id="CHEBI:18420"/>
    </cofactor>
    <text evidence="11">Binds 2 divalent ions per subunit.</text>
</comment>
<dbReference type="InterPro" id="IPR022631">
    <property type="entry name" value="ADOMET_SYNTHASE_CS"/>
</dbReference>
<evidence type="ECO:0000256" key="3">
    <source>
        <dbReference type="ARBA" id="ARBA00022490"/>
    </source>
</evidence>
<comment type="cofactor">
    <cofactor evidence="11">
        <name>K(+)</name>
        <dbReference type="ChEBI" id="CHEBI:29103"/>
    </cofactor>
    <text evidence="11">Binds 1 potassium ion per subunit.</text>
</comment>
<dbReference type="Gene3D" id="3.30.300.10">
    <property type="match status" value="3"/>
</dbReference>